<gene>
    <name evidence="1" type="ORF">FSB_LOCUS44316</name>
</gene>
<dbReference type="AlphaFoldDB" id="A0A2N9HXK7"/>
<dbReference type="EMBL" id="OIVN01004277">
    <property type="protein sequence ID" value="SPD16434.1"/>
    <property type="molecule type" value="Genomic_DNA"/>
</dbReference>
<sequence>MLRMSKDHRSAGLWWSLPLSGVSFGGHGSFLGLLRSSFVFLIISCHVWSCGRWSCDGVYRDQWAMRRTSLLPSIMKPGDPFFPPWKYVPLDFDSSSFASEKEREKGHHVGTFSLSFL</sequence>
<proteinExistence type="predicted"/>
<accession>A0A2N9HXK7</accession>
<name>A0A2N9HXK7_FAGSY</name>
<protein>
    <submittedName>
        <fullName evidence="1">Uncharacterized protein</fullName>
    </submittedName>
</protein>
<reference evidence="1" key="1">
    <citation type="submission" date="2018-02" db="EMBL/GenBank/DDBJ databases">
        <authorList>
            <person name="Cohen D.B."/>
            <person name="Kent A.D."/>
        </authorList>
    </citation>
    <scope>NUCLEOTIDE SEQUENCE</scope>
</reference>
<organism evidence="1">
    <name type="scientific">Fagus sylvatica</name>
    <name type="common">Beechnut</name>
    <dbReference type="NCBI Taxonomy" id="28930"/>
    <lineage>
        <taxon>Eukaryota</taxon>
        <taxon>Viridiplantae</taxon>
        <taxon>Streptophyta</taxon>
        <taxon>Embryophyta</taxon>
        <taxon>Tracheophyta</taxon>
        <taxon>Spermatophyta</taxon>
        <taxon>Magnoliopsida</taxon>
        <taxon>eudicotyledons</taxon>
        <taxon>Gunneridae</taxon>
        <taxon>Pentapetalae</taxon>
        <taxon>rosids</taxon>
        <taxon>fabids</taxon>
        <taxon>Fagales</taxon>
        <taxon>Fagaceae</taxon>
        <taxon>Fagus</taxon>
    </lineage>
</organism>
<evidence type="ECO:0000313" key="1">
    <source>
        <dbReference type="EMBL" id="SPD16434.1"/>
    </source>
</evidence>